<gene>
    <name evidence="1" type="ORF">BK123_33710</name>
</gene>
<organism evidence="1 2">
    <name type="scientific">Paenibacillus lautus</name>
    <name type="common">Bacillus lautus</name>
    <dbReference type="NCBI Taxonomy" id="1401"/>
    <lineage>
        <taxon>Bacteria</taxon>
        <taxon>Bacillati</taxon>
        <taxon>Bacillota</taxon>
        <taxon>Bacilli</taxon>
        <taxon>Bacillales</taxon>
        <taxon>Paenibacillaceae</taxon>
        <taxon>Paenibacillus</taxon>
    </lineage>
</organism>
<reference evidence="1 2" key="1">
    <citation type="submission" date="2016-11" db="EMBL/GenBank/DDBJ databases">
        <title>Paenibacillus species isolates.</title>
        <authorList>
            <person name="Beno S.M."/>
        </authorList>
    </citation>
    <scope>NUCLEOTIDE SEQUENCE [LARGE SCALE GENOMIC DNA]</scope>
    <source>
        <strain evidence="1 2">FSL F4-0100</strain>
    </source>
</reference>
<dbReference type="AlphaFoldDB" id="A0A1R1AFK6"/>
<proteinExistence type="predicted"/>
<dbReference type="EMBL" id="MRTF01000027">
    <property type="protein sequence ID" value="OME84208.1"/>
    <property type="molecule type" value="Genomic_DNA"/>
</dbReference>
<accession>A0A1R1AFK6</accession>
<name>A0A1R1AFK6_PAELA</name>
<evidence type="ECO:0000313" key="1">
    <source>
        <dbReference type="EMBL" id="OME84208.1"/>
    </source>
</evidence>
<protein>
    <submittedName>
        <fullName evidence="1">Uncharacterized protein</fullName>
    </submittedName>
</protein>
<sequence>MEEIRFTTFNAYGEFCFYVTEDLLREFLDRHQMIISIEFFKNFYTQEQSRTLFDWIKNRKDNKDPTSINR</sequence>
<dbReference type="Proteomes" id="UP000187074">
    <property type="component" value="Unassembled WGS sequence"/>
</dbReference>
<evidence type="ECO:0000313" key="2">
    <source>
        <dbReference type="Proteomes" id="UP000187074"/>
    </source>
</evidence>
<comment type="caution">
    <text evidence="1">The sequence shown here is derived from an EMBL/GenBank/DDBJ whole genome shotgun (WGS) entry which is preliminary data.</text>
</comment>